<name>A0ABN7AWE6_9HEMI</name>
<dbReference type="InterPro" id="IPR050441">
    <property type="entry name" value="RBM"/>
</dbReference>
<dbReference type="SUPFAM" id="SSF54928">
    <property type="entry name" value="RNA-binding domain, RBD"/>
    <property type="match status" value="1"/>
</dbReference>
<evidence type="ECO:0000313" key="5">
    <source>
        <dbReference type="EMBL" id="BES96263.1"/>
    </source>
</evidence>
<evidence type="ECO:0000256" key="2">
    <source>
        <dbReference type="PROSITE-ProRule" id="PRU00176"/>
    </source>
</evidence>
<sequence>MSHRGGSDAKDEAHGYENGSPRSDNSYEEGDRKTVTYLSRSLSKERSYSRSPSTSKSKKKSARSRSRSGSRRKSRKSSRSHRSRSRSPRKYSRSSRYSRSRSDSRSGSDSPRWHRSHSRSPLSNRKRHKGCRDNPNPNRCVGVFGLSLCTTEEHLRRLFTKYGPVDSVQIIYDAKTGRSRGFGFVYFQNYEDARVAKEVCSGMEIDGREIRVDFSITERAHTPTPGIYMGKPTYHDDHHRRGNDYYGSSSRSRYRSPSPYYSSRRRSRYDRSRSRSYSPRRY</sequence>
<dbReference type="PROSITE" id="PS50102">
    <property type="entry name" value="RRM"/>
    <property type="match status" value="1"/>
</dbReference>
<proteinExistence type="predicted"/>
<evidence type="ECO:0000259" key="4">
    <source>
        <dbReference type="PROSITE" id="PS50102"/>
    </source>
</evidence>
<feature type="region of interest" description="Disordered" evidence="3">
    <location>
        <begin position="222"/>
        <end position="282"/>
    </location>
</feature>
<feature type="compositionally biased region" description="Basic and acidic residues" evidence="3">
    <location>
        <begin position="233"/>
        <end position="243"/>
    </location>
</feature>
<keyword evidence="6" id="KW-1185">Reference proteome</keyword>
<dbReference type="EMBL" id="AP028915">
    <property type="protein sequence ID" value="BES96263.1"/>
    <property type="molecule type" value="Genomic_DNA"/>
</dbReference>
<evidence type="ECO:0000256" key="3">
    <source>
        <dbReference type="SAM" id="MobiDB-lite"/>
    </source>
</evidence>
<accession>A0ABN7AWE6</accession>
<dbReference type="PANTHER" id="PTHR48034">
    <property type="entry name" value="TRANSFORMER-2 SEX-DETERMINING PROTEIN-RELATED"/>
    <property type="match status" value="1"/>
</dbReference>
<dbReference type="InterPro" id="IPR000504">
    <property type="entry name" value="RRM_dom"/>
</dbReference>
<dbReference type="Pfam" id="PF00076">
    <property type="entry name" value="RRM_1"/>
    <property type="match status" value="1"/>
</dbReference>
<feature type="compositionally biased region" description="Basic residues" evidence="3">
    <location>
        <begin position="56"/>
        <end position="99"/>
    </location>
</feature>
<feature type="compositionally biased region" description="Basic residues" evidence="3">
    <location>
        <begin position="113"/>
        <end position="130"/>
    </location>
</feature>
<evidence type="ECO:0000256" key="1">
    <source>
        <dbReference type="ARBA" id="ARBA00022884"/>
    </source>
</evidence>
<dbReference type="InterPro" id="IPR035979">
    <property type="entry name" value="RBD_domain_sf"/>
</dbReference>
<keyword evidence="1 2" id="KW-0694">RNA-binding</keyword>
<dbReference type="CDD" id="cd12363">
    <property type="entry name" value="RRM_TRA2"/>
    <property type="match status" value="1"/>
</dbReference>
<dbReference type="SMART" id="SM00360">
    <property type="entry name" value="RRM"/>
    <property type="match status" value="1"/>
</dbReference>
<gene>
    <name evidence="5" type="ORF">NTJ_09072</name>
</gene>
<dbReference type="Gene3D" id="3.30.70.330">
    <property type="match status" value="1"/>
</dbReference>
<reference evidence="5 6" key="1">
    <citation type="submission" date="2023-09" db="EMBL/GenBank/DDBJ databases">
        <title>Nesidiocoris tenuis whole genome shotgun sequence.</title>
        <authorList>
            <person name="Shibata T."/>
            <person name="Shimoda M."/>
            <person name="Kobayashi T."/>
            <person name="Uehara T."/>
        </authorList>
    </citation>
    <scope>NUCLEOTIDE SEQUENCE [LARGE SCALE GENOMIC DNA]</scope>
    <source>
        <strain evidence="5 6">Japan</strain>
    </source>
</reference>
<feature type="compositionally biased region" description="Low complexity" evidence="3">
    <location>
        <begin position="244"/>
        <end position="262"/>
    </location>
</feature>
<feature type="compositionally biased region" description="Basic and acidic residues" evidence="3">
    <location>
        <begin position="1"/>
        <end position="15"/>
    </location>
</feature>
<organism evidence="5 6">
    <name type="scientific">Nesidiocoris tenuis</name>
    <dbReference type="NCBI Taxonomy" id="355587"/>
    <lineage>
        <taxon>Eukaryota</taxon>
        <taxon>Metazoa</taxon>
        <taxon>Ecdysozoa</taxon>
        <taxon>Arthropoda</taxon>
        <taxon>Hexapoda</taxon>
        <taxon>Insecta</taxon>
        <taxon>Pterygota</taxon>
        <taxon>Neoptera</taxon>
        <taxon>Paraneoptera</taxon>
        <taxon>Hemiptera</taxon>
        <taxon>Heteroptera</taxon>
        <taxon>Panheteroptera</taxon>
        <taxon>Cimicomorpha</taxon>
        <taxon>Miridae</taxon>
        <taxon>Dicyphina</taxon>
        <taxon>Nesidiocoris</taxon>
    </lineage>
</organism>
<dbReference type="InterPro" id="IPR012677">
    <property type="entry name" value="Nucleotide-bd_a/b_plait_sf"/>
</dbReference>
<feature type="domain" description="RRM" evidence="4">
    <location>
        <begin position="139"/>
        <end position="217"/>
    </location>
</feature>
<evidence type="ECO:0000313" key="6">
    <source>
        <dbReference type="Proteomes" id="UP001307889"/>
    </source>
</evidence>
<protein>
    <recommendedName>
        <fullName evidence="4">RRM domain-containing protein</fullName>
    </recommendedName>
</protein>
<feature type="region of interest" description="Disordered" evidence="3">
    <location>
        <begin position="1"/>
        <end position="137"/>
    </location>
</feature>
<dbReference type="Proteomes" id="UP001307889">
    <property type="component" value="Chromosome 7"/>
</dbReference>